<dbReference type="InterPro" id="IPR039298">
    <property type="entry name" value="ACOT13"/>
</dbReference>
<dbReference type="InterPro" id="IPR003736">
    <property type="entry name" value="PAAI_dom"/>
</dbReference>
<dbReference type="SUPFAM" id="SSF54637">
    <property type="entry name" value="Thioesterase/thiol ester dehydrase-isomerase"/>
    <property type="match status" value="1"/>
</dbReference>
<gene>
    <name evidence="4" type="ORF">METZ01_LOCUS106725</name>
</gene>
<dbReference type="Gene3D" id="3.10.129.10">
    <property type="entry name" value="Hotdog Thioesterase"/>
    <property type="match status" value="1"/>
</dbReference>
<feature type="domain" description="Thioesterase" evidence="3">
    <location>
        <begin position="50"/>
        <end position="121"/>
    </location>
</feature>
<organism evidence="4">
    <name type="scientific">marine metagenome</name>
    <dbReference type="NCBI Taxonomy" id="408172"/>
    <lineage>
        <taxon>unclassified sequences</taxon>
        <taxon>metagenomes</taxon>
        <taxon>ecological metagenomes</taxon>
    </lineage>
</organism>
<name>A0A381WNK6_9ZZZZ</name>
<dbReference type="PANTHER" id="PTHR21660:SF1">
    <property type="entry name" value="ACYL-COENZYME A THIOESTERASE 13"/>
    <property type="match status" value="1"/>
</dbReference>
<dbReference type="GO" id="GO:0047617">
    <property type="term" value="F:fatty acyl-CoA hydrolase activity"/>
    <property type="evidence" value="ECO:0007669"/>
    <property type="project" value="InterPro"/>
</dbReference>
<keyword evidence="2" id="KW-0378">Hydrolase</keyword>
<dbReference type="AlphaFoldDB" id="A0A381WNK6"/>
<sequence length="133" mass="14499">MTKTDIPKGYKKLNITQPHIAELGPGYYKKEDDKLVLAFYVDKQNCNATGNAHGGMLMAIADYALATTTMKNPKSLVVTVSFHSEFIQAANLGELLEVRASLIKEGKSLGFARGQIKVADRIVLNFGGVVKKL</sequence>
<dbReference type="CDD" id="cd03443">
    <property type="entry name" value="PaaI_thioesterase"/>
    <property type="match status" value="1"/>
</dbReference>
<evidence type="ECO:0000256" key="1">
    <source>
        <dbReference type="ARBA" id="ARBA00008324"/>
    </source>
</evidence>
<dbReference type="NCBIfam" id="TIGR00369">
    <property type="entry name" value="unchar_dom_1"/>
    <property type="match status" value="1"/>
</dbReference>
<dbReference type="InterPro" id="IPR006683">
    <property type="entry name" value="Thioestr_dom"/>
</dbReference>
<accession>A0A381WNK6</accession>
<dbReference type="InterPro" id="IPR029069">
    <property type="entry name" value="HotDog_dom_sf"/>
</dbReference>
<evidence type="ECO:0000259" key="3">
    <source>
        <dbReference type="Pfam" id="PF03061"/>
    </source>
</evidence>
<evidence type="ECO:0000256" key="2">
    <source>
        <dbReference type="ARBA" id="ARBA00022801"/>
    </source>
</evidence>
<dbReference type="Pfam" id="PF03061">
    <property type="entry name" value="4HBT"/>
    <property type="match status" value="1"/>
</dbReference>
<dbReference type="PANTHER" id="PTHR21660">
    <property type="entry name" value="THIOESTERASE SUPERFAMILY MEMBER-RELATED"/>
    <property type="match status" value="1"/>
</dbReference>
<reference evidence="4" key="1">
    <citation type="submission" date="2018-05" db="EMBL/GenBank/DDBJ databases">
        <authorList>
            <person name="Lanie J.A."/>
            <person name="Ng W.-L."/>
            <person name="Kazmierczak K.M."/>
            <person name="Andrzejewski T.M."/>
            <person name="Davidsen T.M."/>
            <person name="Wayne K.J."/>
            <person name="Tettelin H."/>
            <person name="Glass J.I."/>
            <person name="Rusch D."/>
            <person name="Podicherti R."/>
            <person name="Tsui H.-C.T."/>
            <person name="Winkler M.E."/>
        </authorList>
    </citation>
    <scope>NUCLEOTIDE SEQUENCE</scope>
</reference>
<evidence type="ECO:0000313" key="4">
    <source>
        <dbReference type="EMBL" id="SVA53871.1"/>
    </source>
</evidence>
<comment type="similarity">
    <text evidence="1">Belongs to the thioesterase PaaI family.</text>
</comment>
<proteinExistence type="inferred from homology"/>
<protein>
    <recommendedName>
        <fullName evidence="3">Thioesterase domain-containing protein</fullName>
    </recommendedName>
</protein>
<dbReference type="EMBL" id="UINC01012319">
    <property type="protein sequence ID" value="SVA53871.1"/>
    <property type="molecule type" value="Genomic_DNA"/>
</dbReference>